<feature type="domain" description="ABC transporter" evidence="9">
    <location>
        <begin position="339"/>
        <end position="531"/>
    </location>
</feature>
<keyword evidence="6 8" id="KW-0472">Membrane</keyword>
<dbReference type="SMART" id="SM00382">
    <property type="entry name" value="AAA"/>
    <property type="match status" value="1"/>
</dbReference>
<dbReference type="GO" id="GO:0140359">
    <property type="term" value="F:ABC-type transporter activity"/>
    <property type="evidence" value="ECO:0007669"/>
    <property type="project" value="InterPro"/>
</dbReference>
<comment type="caution">
    <text evidence="11">The sequence shown here is derived from an EMBL/GenBank/DDBJ whole genome shotgun (WGS) entry which is preliminary data.</text>
</comment>
<evidence type="ECO:0000313" key="12">
    <source>
        <dbReference type="Proteomes" id="UP000288405"/>
    </source>
</evidence>
<dbReference type="Gene3D" id="3.40.50.300">
    <property type="entry name" value="P-loop containing nucleotide triphosphate hydrolases"/>
    <property type="match status" value="1"/>
</dbReference>
<dbReference type="InterPro" id="IPR011527">
    <property type="entry name" value="ABC1_TM_dom"/>
</dbReference>
<keyword evidence="12" id="KW-1185">Reference proteome</keyword>
<dbReference type="SUPFAM" id="SSF90123">
    <property type="entry name" value="ABC transporter transmembrane region"/>
    <property type="match status" value="1"/>
</dbReference>
<keyword evidence="5 8" id="KW-1133">Transmembrane helix</keyword>
<dbReference type="OrthoDB" id="9806127at2"/>
<feature type="transmembrane region" description="Helical" evidence="8">
    <location>
        <begin position="176"/>
        <end position="197"/>
    </location>
</feature>
<evidence type="ECO:0000259" key="9">
    <source>
        <dbReference type="PROSITE" id="PS50893"/>
    </source>
</evidence>
<gene>
    <name evidence="11" type="ORF">CWE11_03840</name>
</gene>
<dbReference type="EMBL" id="PIPM01000003">
    <property type="protein sequence ID" value="RUO35177.1"/>
    <property type="molecule type" value="Genomic_DNA"/>
</dbReference>
<evidence type="ECO:0000256" key="2">
    <source>
        <dbReference type="ARBA" id="ARBA00022692"/>
    </source>
</evidence>
<dbReference type="Pfam" id="PF00005">
    <property type="entry name" value="ABC_tran"/>
    <property type="match status" value="1"/>
</dbReference>
<dbReference type="InterPro" id="IPR003439">
    <property type="entry name" value="ABC_transporter-like_ATP-bd"/>
</dbReference>
<evidence type="ECO:0000259" key="10">
    <source>
        <dbReference type="PROSITE" id="PS50929"/>
    </source>
</evidence>
<evidence type="ECO:0000256" key="3">
    <source>
        <dbReference type="ARBA" id="ARBA00022741"/>
    </source>
</evidence>
<dbReference type="InterPro" id="IPR039421">
    <property type="entry name" value="Type_1_exporter"/>
</dbReference>
<feature type="transmembrane region" description="Helical" evidence="8">
    <location>
        <begin position="255"/>
        <end position="288"/>
    </location>
</feature>
<comment type="subcellular location">
    <subcellularLocation>
        <location evidence="1">Cell membrane</location>
        <topology evidence="1">Multi-pass membrane protein</topology>
    </subcellularLocation>
</comment>
<evidence type="ECO:0000313" key="11">
    <source>
        <dbReference type="EMBL" id="RUO35177.1"/>
    </source>
</evidence>
<dbReference type="SUPFAM" id="SSF52540">
    <property type="entry name" value="P-loop containing nucleoside triphosphate hydrolases"/>
    <property type="match status" value="1"/>
</dbReference>
<feature type="transmembrane region" description="Helical" evidence="8">
    <location>
        <begin position="151"/>
        <end position="170"/>
    </location>
</feature>
<feature type="transmembrane region" description="Helical" evidence="8">
    <location>
        <begin position="37"/>
        <end position="58"/>
    </location>
</feature>
<dbReference type="GO" id="GO:0005886">
    <property type="term" value="C:plasma membrane"/>
    <property type="evidence" value="ECO:0007669"/>
    <property type="project" value="UniProtKB-SubCell"/>
</dbReference>
<evidence type="ECO:0000256" key="8">
    <source>
        <dbReference type="SAM" id="Phobius"/>
    </source>
</evidence>
<protein>
    <submittedName>
        <fullName evidence="11">Thiol reductant ABC exporter subunit CydD</fullName>
    </submittedName>
</protein>
<name>A0A432WNA9_9GAMM</name>
<evidence type="ECO:0000256" key="4">
    <source>
        <dbReference type="ARBA" id="ARBA00022840"/>
    </source>
</evidence>
<proteinExistence type="predicted"/>
<dbReference type="GO" id="GO:0005524">
    <property type="term" value="F:ATP binding"/>
    <property type="evidence" value="ECO:0007669"/>
    <property type="project" value="UniProtKB-KW"/>
</dbReference>
<dbReference type="InterPro" id="IPR003593">
    <property type="entry name" value="AAA+_ATPase"/>
</dbReference>
<dbReference type="InterPro" id="IPR027417">
    <property type="entry name" value="P-loop_NTPase"/>
</dbReference>
<dbReference type="InterPro" id="IPR017871">
    <property type="entry name" value="ABC_transporter-like_CS"/>
</dbReference>
<dbReference type="Gene3D" id="1.20.1560.10">
    <property type="entry name" value="ABC transporter type 1, transmembrane domain"/>
    <property type="match status" value="1"/>
</dbReference>
<evidence type="ECO:0000256" key="5">
    <source>
        <dbReference type="ARBA" id="ARBA00022989"/>
    </source>
</evidence>
<dbReference type="PROSITE" id="PS50929">
    <property type="entry name" value="ABC_TM1F"/>
    <property type="match status" value="1"/>
</dbReference>
<feature type="region of interest" description="Disordered" evidence="7">
    <location>
        <begin position="343"/>
        <end position="362"/>
    </location>
</feature>
<dbReference type="PANTHER" id="PTHR24221">
    <property type="entry name" value="ATP-BINDING CASSETTE SUB-FAMILY B"/>
    <property type="match status" value="1"/>
</dbReference>
<sequence>MSRRPVHQAKRNGYAAEQHYLAAIGHAARHLRWQGNAWQLLGSFALIAQLVSAAWLLGWLAQSPVPGEEILSGWTVFVVGGCALLIRLLAQERSDAVHTSASLKTIQKARERLFNAWQVRCERSARALSAKSAQVALEPVDALLNYFTRYLPLRTAMFVVPFVIFVIVLLHDWVAAIFLALAAPLIPIFMALVGMGAERLNTRYMERLQHLSALFIDRLRNLSLIFLLRKEQAATRQIAQASDAFRQTQMKTLRVAFLSSAVLEFFAAVAIAALAIYIGFALLGYLTWGPAPDLSLFSGILILMLAPEFFQPLRQFAHAYHDRAAALGGASLLLAEEHAPAQSASSQRDDAAGSSSRDITPPSGSFVLLEGPSGSGKTTWLHQFALNSQVPIALQRQTPWIVSGTVADNLRLYQPSASEHEIDTMLQNVGLDGFAHIEVSEQGRNISGGEAKRIAIARCLLAPMSYTIVLDEPFAALDTQSAERVLQLIQQRMSKGQTFVIAAHKTGIADLHGLATERITFAGSGPSGHEVEMHFTEDAHGHNAV</sequence>
<dbReference type="GO" id="GO:0034040">
    <property type="term" value="F:ATPase-coupled lipid transmembrane transporter activity"/>
    <property type="evidence" value="ECO:0007669"/>
    <property type="project" value="TreeGrafter"/>
</dbReference>
<evidence type="ECO:0000256" key="6">
    <source>
        <dbReference type="ARBA" id="ARBA00023136"/>
    </source>
</evidence>
<dbReference type="AlphaFoldDB" id="A0A432WNA9"/>
<feature type="transmembrane region" description="Helical" evidence="8">
    <location>
        <begin position="70"/>
        <end position="90"/>
    </location>
</feature>
<keyword evidence="4" id="KW-0067">ATP-binding</keyword>
<organism evidence="11 12">
    <name type="scientific">Aliidiomarina sanyensis</name>
    <dbReference type="NCBI Taxonomy" id="1249555"/>
    <lineage>
        <taxon>Bacteria</taxon>
        <taxon>Pseudomonadati</taxon>
        <taxon>Pseudomonadota</taxon>
        <taxon>Gammaproteobacteria</taxon>
        <taxon>Alteromonadales</taxon>
        <taxon>Idiomarinaceae</taxon>
        <taxon>Aliidiomarina</taxon>
    </lineage>
</organism>
<evidence type="ECO:0000256" key="1">
    <source>
        <dbReference type="ARBA" id="ARBA00004651"/>
    </source>
</evidence>
<dbReference type="Pfam" id="PF00664">
    <property type="entry name" value="ABC_membrane"/>
    <property type="match status" value="1"/>
</dbReference>
<dbReference type="RefSeq" id="WP_126776294.1">
    <property type="nucleotide sequence ID" value="NZ_PIPM01000003.1"/>
</dbReference>
<dbReference type="GO" id="GO:0016887">
    <property type="term" value="F:ATP hydrolysis activity"/>
    <property type="evidence" value="ECO:0007669"/>
    <property type="project" value="InterPro"/>
</dbReference>
<accession>A0A432WNA9</accession>
<keyword evidence="2 8" id="KW-0812">Transmembrane</keyword>
<evidence type="ECO:0000256" key="7">
    <source>
        <dbReference type="SAM" id="MobiDB-lite"/>
    </source>
</evidence>
<dbReference type="PANTHER" id="PTHR24221:SF654">
    <property type="entry name" value="ATP-BINDING CASSETTE SUB-FAMILY B MEMBER 6"/>
    <property type="match status" value="1"/>
</dbReference>
<dbReference type="InterPro" id="IPR036640">
    <property type="entry name" value="ABC1_TM_sf"/>
</dbReference>
<keyword evidence="3" id="KW-0547">Nucleotide-binding</keyword>
<reference evidence="11 12" key="1">
    <citation type="journal article" date="2011" name="Front. Microbiol.">
        <title>Genomic signatures of strain selection and enhancement in Bacillus atrophaeus var. globigii, a historical biowarfare simulant.</title>
        <authorList>
            <person name="Gibbons H.S."/>
            <person name="Broomall S.M."/>
            <person name="McNew L.A."/>
            <person name="Daligault H."/>
            <person name="Chapman C."/>
            <person name="Bruce D."/>
            <person name="Karavis M."/>
            <person name="Krepps M."/>
            <person name="McGregor P.A."/>
            <person name="Hong C."/>
            <person name="Park K.H."/>
            <person name="Akmal A."/>
            <person name="Feldman A."/>
            <person name="Lin J.S."/>
            <person name="Chang W.E."/>
            <person name="Higgs B.W."/>
            <person name="Demirev P."/>
            <person name="Lindquist J."/>
            <person name="Liem A."/>
            <person name="Fochler E."/>
            <person name="Read T.D."/>
            <person name="Tapia R."/>
            <person name="Johnson S."/>
            <person name="Bishop-Lilly K.A."/>
            <person name="Detter C."/>
            <person name="Han C."/>
            <person name="Sozhamannan S."/>
            <person name="Rosenzweig C.N."/>
            <person name="Skowronski E.W."/>
        </authorList>
    </citation>
    <scope>NUCLEOTIDE SEQUENCE [LARGE SCALE GENOMIC DNA]</scope>
    <source>
        <strain evidence="11 12">GYP-17</strain>
    </source>
</reference>
<dbReference type="PROSITE" id="PS00211">
    <property type="entry name" value="ABC_TRANSPORTER_1"/>
    <property type="match status" value="1"/>
</dbReference>
<feature type="compositionally biased region" description="Low complexity" evidence="7">
    <location>
        <begin position="343"/>
        <end position="358"/>
    </location>
</feature>
<dbReference type="CDD" id="cd18584">
    <property type="entry name" value="ABC_6TM_AarD_CydD"/>
    <property type="match status" value="1"/>
</dbReference>
<dbReference type="Proteomes" id="UP000288405">
    <property type="component" value="Unassembled WGS sequence"/>
</dbReference>
<dbReference type="PROSITE" id="PS50893">
    <property type="entry name" value="ABC_TRANSPORTER_2"/>
    <property type="match status" value="1"/>
</dbReference>
<feature type="domain" description="ABC transmembrane type-1" evidence="10">
    <location>
        <begin position="140"/>
        <end position="325"/>
    </location>
</feature>